<sequence length="212" mass="24678">MKNGAEHVHTFTAPIYYCSGLSSQKPTTTTTKTLINNLNLTNINEDDDYENREFDGEEDEMKITLGENSLNEGKIRRRDFVERQAATDHASLGWTQWTKCRVPNNQGNIGVQARWRVCTGNRVCGREQRQCLLSTTKRFKQKGETQTKIKRKLINTKQTLATIFPFNKFGKNTKQTKTQQQQRGEGIIETKRETNKIQKQQEKYKKHQQKHQ</sequence>
<organism evidence="1 2">
    <name type="scientific">Meloidogyne enterolobii</name>
    <name type="common">Root-knot nematode worm</name>
    <name type="synonym">Meloidogyne mayaguensis</name>
    <dbReference type="NCBI Taxonomy" id="390850"/>
    <lineage>
        <taxon>Eukaryota</taxon>
        <taxon>Metazoa</taxon>
        <taxon>Ecdysozoa</taxon>
        <taxon>Nematoda</taxon>
        <taxon>Chromadorea</taxon>
        <taxon>Rhabditida</taxon>
        <taxon>Tylenchina</taxon>
        <taxon>Tylenchomorpha</taxon>
        <taxon>Tylenchoidea</taxon>
        <taxon>Meloidogynidae</taxon>
        <taxon>Meloidogyninae</taxon>
        <taxon>Meloidogyne</taxon>
    </lineage>
</organism>
<accession>A0ACB0Y5E2</accession>
<evidence type="ECO:0000313" key="2">
    <source>
        <dbReference type="Proteomes" id="UP001497535"/>
    </source>
</evidence>
<protein>
    <submittedName>
        <fullName evidence="1">Uncharacterized protein</fullName>
    </submittedName>
</protein>
<gene>
    <name evidence="1" type="ORF">MENTE1834_LOCUS7788</name>
</gene>
<keyword evidence="2" id="KW-1185">Reference proteome</keyword>
<dbReference type="EMBL" id="CAVMJV010000006">
    <property type="protein sequence ID" value="CAK5032317.1"/>
    <property type="molecule type" value="Genomic_DNA"/>
</dbReference>
<evidence type="ECO:0000313" key="1">
    <source>
        <dbReference type="EMBL" id="CAK5032317.1"/>
    </source>
</evidence>
<reference evidence="1" key="1">
    <citation type="submission" date="2023-11" db="EMBL/GenBank/DDBJ databases">
        <authorList>
            <person name="Poullet M."/>
        </authorList>
    </citation>
    <scope>NUCLEOTIDE SEQUENCE</scope>
    <source>
        <strain evidence="1">E1834</strain>
    </source>
</reference>
<name>A0ACB0Y5E2_MELEN</name>
<dbReference type="Proteomes" id="UP001497535">
    <property type="component" value="Unassembled WGS sequence"/>
</dbReference>
<comment type="caution">
    <text evidence="1">The sequence shown here is derived from an EMBL/GenBank/DDBJ whole genome shotgun (WGS) entry which is preliminary data.</text>
</comment>
<proteinExistence type="predicted"/>